<dbReference type="AlphaFoldDB" id="A0A428UGL3"/>
<feature type="compositionally biased region" description="Polar residues" evidence="5">
    <location>
        <begin position="446"/>
        <end position="457"/>
    </location>
</feature>
<dbReference type="GO" id="GO:0008270">
    <property type="term" value="F:zinc ion binding"/>
    <property type="evidence" value="ECO:0007669"/>
    <property type="project" value="UniProtKB-KW"/>
</dbReference>
<dbReference type="EMBL" id="NKCK01000010">
    <property type="protein sequence ID" value="RSM13420.1"/>
    <property type="molecule type" value="Genomic_DNA"/>
</dbReference>
<dbReference type="STRING" id="1325735.A0A428UGL3"/>
<dbReference type="GO" id="GO:0061630">
    <property type="term" value="F:ubiquitin protein ligase activity"/>
    <property type="evidence" value="ECO:0007669"/>
    <property type="project" value="TreeGrafter"/>
</dbReference>
<comment type="caution">
    <text evidence="7">The sequence shown here is derived from an EMBL/GenBank/DDBJ whole genome shotgun (WGS) entry which is preliminary data.</text>
</comment>
<dbReference type="Gene3D" id="3.30.40.10">
    <property type="entry name" value="Zinc/RING finger domain, C3HC4 (zinc finger)"/>
    <property type="match status" value="1"/>
</dbReference>
<feature type="domain" description="RING-type" evidence="6">
    <location>
        <begin position="197"/>
        <end position="245"/>
    </location>
</feature>
<dbReference type="InterPro" id="IPR051834">
    <property type="entry name" value="RING_finger_E3_ligase"/>
</dbReference>
<evidence type="ECO:0000256" key="4">
    <source>
        <dbReference type="PROSITE-ProRule" id="PRU00175"/>
    </source>
</evidence>
<dbReference type="Pfam" id="PF13639">
    <property type="entry name" value="zf-RING_2"/>
    <property type="match status" value="1"/>
</dbReference>
<evidence type="ECO:0000256" key="2">
    <source>
        <dbReference type="ARBA" id="ARBA00022771"/>
    </source>
</evidence>
<protein>
    <recommendedName>
        <fullName evidence="6">RING-type domain-containing protein</fullName>
    </recommendedName>
</protein>
<evidence type="ECO:0000256" key="1">
    <source>
        <dbReference type="ARBA" id="ARBA00022723"/>
    </source>
</evidence>
<reference evidence="7 8" key="1">
    <citation type="submission" date="2017-06" db="EMBL/GenBank/DDBJ databases">
        <title>Comparative genomic analysis of Ambrosia Fusariam Clade fungi.</title>
        <authorList>
            <person name="Stajich J.E."/>
            <person name="Carrillo J."/>
            <person name="Kijimoto T."/>
            <person name="Eskalen A."/>
            <person name="O'Donnell K."/>
            <person name="Kasson M."/>
        </authorList>
    </citation>
    <scope>NUCLEOTIDE SEQUENCE [LARGE SCALE GENOMIC DNA]</scope>
    <source>
        <strain evidence="7 8">NRRL62579</strain>
    </source>
</reference>
<evidence type="ECO:0000256" key="3">
    <source>
        <dbReference type="ARBA" id="ARBA00022833"/>
    </source>
</evidence>
<name>A0A428UGL3_9HYPO</name>
<proteinExistence type="predicted"/>
<evidence type="ECO:0000259" key="6">
    <source>
        <dbReference type="PROSITE" id="PS50089"/>
    </source>
</evidence>
<dbReference type="GO" id="GO:0005634">
    <property type="term" value="C:nucleus"/>
    <property type="evidence" value="ECO:0007669"/>
    <property type="project" value="TreeGrafter"/>
</dbReference>
<evidence type="ECO:0000256" key="5">
    <source>
        <dbReference type="SAM" id="MobiDB-lite"/>
    </source>
</evidence>
<feature type="compositionally biased region" description="Basic residues" evidence="5">
    <location>
        <begin position="102"/>
        <end position="113"/>
    </location>
</feature>
<feature type="compositionally biased region" description="Polar residues" evidence="5">
    <location>
        <begin position="384"/>
        <end position="396"/>
    </location>
</feature>
<feature type="region of interest" description="Disordered" evidence="5">
    <location>
        <begin position="86"/>
        <end position="130"/>
    </location>
</feature>
<keyword evidence="1" id="KW-0479">Metal-binding</keyword>
<feature type="region of interest" description="Disordered" evidence="5">
    <location>
        <begin position="379"/>
        <end position="423"/>
    </location>
</feature>
<dbReference type="InterPro" id="IPR013083">
    <property type="entry name" value="Znf_RING/FYVE/PHD"/>
</dbReference>
<evidence type="ECO:0000313" key="7">
    <source>
        <dbReference type="EMBL" id="RSM13420.1"/>
    </source>
</evidence>
<dbReference type="PANTHER" id="PTHR45931">
    <property type="entry name" value="SI:CH211-59O9.10"/>
    <property type="match status" value="1"/>
</dbReference>
<dbReference type="InterPro" id="IPR001841">
    <property type="entry name" value="Znf_RING"/>
</dbReference>
<gene>
    <name evidence="7" type="ORF">CEP52_001982</name>
</gene>
<feature type="compositionally biased region" description="Polar residues" evidence="5">
    <location>
        <begin position="468"/>
        <end position="490"/>
    </location>
</feature>
<dbReference type="Proteomes" id="UP000287144">
    <property type="component" value="Unassembled WGS sequence"/>
</dbReference>
<feature type="region of interest" description="Disordered" evidence="5">
    <location>
        <begin position="441"/>
        <end position="506"/>
    </location>
</feature>
<dbReference type="GO" id="GO:0006511">
    <property type="term" value="P:ubiquitin-dependent protein catabolic process"/>
    <property type="evidence" value="ECO:0007669"/>
    <property type="project" value="TreeGrafter"/>
</dbReference>
<feature type="region of interest" description="Disordered" evidence="5">
    <location>
        <begin position="297"/>
        <end position="363"/>
    </location>
</feature>
<sequence length="506" mass="54828">MPPPVAPVASGTGAHSRDGAFANQIPGRPLSFSAACRSGNSTTRCRSAAATAPAISRNGTSNKQLWPAQQQLPSFLCPYPCPTAFRDIPSPTRPSPPSSGFRRSHHPRQRRSTSTRIMSSEPGLEDDDDAPRHVYFEHGMYSPGGSDSSAEANEETVLRHMQLMRGAVSTKMVASKSTLRSLESVKIEDLPEGDRSCVICYSDYGVESPEGVCEAALRLPKCGHIFGDHCIKKWLEESDSCPYCRDKLHSEPKQHTSASTRAFMSLMRSQGLHVSSRATANPDDILARAMVMSYGMAGRNGSPSRQPVTAGRRSPPSDAGERQRRTRARHDNGHTRELRPLSGGHSRAVHFDTPSQRAAPGAPLIGHSFVHHWDEMSPMERRQQWTSEQRTHQMTNPRLAGPRNSTTTTTTTNAPGEVSAPTSTISMSALSPLAPMYQPQGVYLGTTDTQPPGTAQSHDLPLLEIRNPPSQMQSSTASGGNENVTPSLATPQDLPGSIQGNSNRSW</sequence>
<feature type="region of interest" description="Disordered" evidence="5">
    <location>
        <begin position="1"/>
        <end position="25"/>
    </location>
</feature>
<keyword evidence="8" id="KW-1185">Reference proteome</keyword>
<dbReference type="PANTHER" id="PTHR45931:SF3">
    <property type="entry name" value="RING ZINC FINGER-CONTAINING PROTEIN"/>
    <property type="match status" value="1"/>
</dbReference>
<accession>A0A428UGL3</accession>
<feature type="compositionally biased region" description="Basic and acidic residues" evidence="5">
    <location>
        <begin position="319"/>
        <end position="339"/>
    </location>
</feature>
<organism evidence="7 8">
    <name type="scientific">Fusarium oligoseptatum</name>
    <dbReference type="NCBI Taxonomy" id="2604345"/>
    <lineage>
        <taxon>Eukaryota</taxon>
        <taxon>Fungi</taxon>
        <taxon>Dikarya</taxon>
        <taxon>Ascomycota</taxon>
        <taxon>Pezizomycotina</taxon>
        <taxon>Sordariomycetes</taxon>
        <taxon>Hypocreomycetidae</taxon>
        <taxon>Hypocreales</taxon>
        <taxon>Nectriaceae</taxon>
        <taxon>Fusarium</taxon>
        <taxon>Fusarium solani species complex</taxon>
    </lineage>
</organism>
<dbReference type="SUPFAM" id="SSF57850">
    <property type="entry name" value="RING/U-box"/>
    <property type="match status" value="1"/>
</dbReference>
<keyword evidence="2 4" id="KW-0863">Zinc-finger</keyword>
<evidence type="ECO:0000313" key="8">
    <source>
        <dbReference type="Proteomes" id="UP000287144"/>
    </source>
</evidence>
<keyword evidence="3" id="KW-0862">Zinc</keyword>
<dbReference type="PROSITE" id="PS50089">
    <property type="entry name" value="ZF_RING_2"/>
    <property type="match status" value="1"/>
</dbReference>